<feature type="coiled-coil region" evidence="1">
    <location>
        <begin position="3"/>
        <end position="30"/>
    </location>
</feature>
<dbReference type="AlphaFoldDB" id="A0A814RUL9"/>
<dbReference type="EMBL" id="CAJNOM010000147">
    <property type="protein sequence ID" value="CAF1138808.1"/>
    <property type="molecule type" value="Genomic_DNA"/>
</dbReference>
<organism evidence="2 3">
    <name type="scientific">Adineta steineri</name>
    <dbReference type="NCBI Taxonomy" id="433720"/>
    <lineage>
        <taxon>Eukaryota</taxon>
        <taxon>Metazoa</taxon>
        <taxon>Spiralia</taxon>
        <taxon>Gnathifera</taxon>
        <taxon>Rotifera</taxon>
        <taxon>Eurotatoria</taxon>
        <taxon>Bdelloidea</taxon>
        <taxon>Adinetida</taxon>
        <taxon>Adinetidae</taxon>
        <taxon>Adineta</taxon>
    </lineage>
</organism>
<proteinExistence type="predicted"/>
<comment type="caution">
    <text evidence="2">The sequence shown here is derived from an EMBL/GenBank/DDBJ whole genome shotgun (WGS) entry which is preliminary data.</text>
</comment>
<evidence type="ECO:0000313" key="2">
    <source>
        <dbReference type="EMBL" id="CAF1138808.1"/>
    </source>
</evidence>
<dbReference type="Proteomes" id="UP000663832">
    <property type="component" value="Unassembled WGS sequence"/>
</dbReference>
<reference evidence="2" key="1">
    <citation type="submission" date="2021-02" db="EMBL/GenBank/DDBJ databases">
        <authorList>
            <person name="Nowell W R."/>
        </authorList>
    </citation>
    <scope>NUCLEOTIDE SEQUENCE</scope>
</reference>
<evidence type="ECO:0000313" key="3">
    <source>
        <dbReference type="Proteomes" id="UP000663832"/>
    </source>
</evidence>
<sequence>MQITRQRYENEEYKNDIDEVLNKQASLLLNQTFTAPSFNTVEISNTYTNPVMIKTTAHEQSLLKVEYKTEQCDNDILRLRRRFEQVQYNEPIHLPIEKQDASIQTSLLVSTASNLSDDINLYPTRNNGQYASVCYRPLVQIESSSSSLLTEQSTVYSSHESTLTQVTSTIPNDSHEENEIEDYNSDDILNVLEQKRNELLIQFQEIEQCLADINT</sequence>
<keyword evidence="3" id="KW-1185">Reference proteome</keyword>
<gene>
    <name evidence="2" type="ORF">QVE165_LOCUS22360</name>
</gene>
<protein>
    <submittedName>
        <fullName evidence="2">Uncharacterized protein</fullName>
    </submittedName>
</protein>
<keyword evidence="1" id="KW-0175">Coiled coil</keyword>
<name>A0A814RUL9_9BILA</name>
<accession>A0A814RUL9</accession>
<evidence type="ECO:0000256" key="1">
    <source>
        <dbReference type="SAM" id="Coils"/>
    </source>
</evidence>